<dbReference type="EMBL" id="CP011564">
    <property type="protein sequence ID" value="ALG82665.1"/>
    <property type="molecule type" value="Genomic_DNA"/>
</dbReference>
<dbReference type="PATRIC" id="fig|1604004.4.peg.1880"/>
<dbReference type="KEGG" id="hsf:HLASA_1786"/>
<dbReference type="HOGENOM" id="CLU_145175_0_0_2"/>
<evidence type="ECO:0000313" key="5">
    <source>
        <dbReference type="Proteomes" id="UP000069906"/>
    </source>
</evidence>
<gene>
    <name evidence="3" type="ORF">HLASA_1786</name>
    <name evidence="2" type="ORF">HLASF_1800</name>
</gene>
<evidence type="ECO:0000256" key="1">
    <source>
        <dbReference type="SAM" id="MobiDB-lite"/>
    </source>
</evidence>
<reference evidence="3 4" key="3">
    <citation type="journal article" date="2016" name="Stand. Genomic Sci.">
        <title>Complete genome sequence of 'Halanaeroarchaeum sulfurireducens' M27-SA2, a sulfur-reducing and acetate-oxidizing haloarchaeon from the deep-sea hypersaline anoxic lake Medee.</title>
        <authorList>
            <person name="Messina E."/>
            <person name="Sorokin D.Y."/>
            <person name="Kublanov I.V."/>
            <person name="Toshchakov S."/>
            <person name="Lopatina A."/>
            <person name="Arcadi E."/>
            <person name="Smedile F."/>
            <person name="La Spada G."/>
            <person name="La Cono V."/>
            <person name="Yakimov M.M."/>
        </authorList>
    </citation>
    <scope>NUCLEOTIDE SEQUENCE [LARGE SCALE GENOMIC DNA]</scope>
    <source>
        <strain evidence="3 4">M27-SA2</strain>
    </source>
</reference>
<evidence type="ECO:0000313" key="3">
    <source>
        <dbReference type="EMBL" id="ALG82665.1"/>
    </source>
</evidence>
<feature type="region of interest" description="Disordered" evidence="1">
    <location>
        <begin position="76"/>
        <end position="104"/>
    </location>
</feature>
<dbReference type="EMBL" id="CP008874">
    <property type="protein sequence ID" value="AKH98271.1"/>
    <property type="molecule type" value="Genomic_DNA"/>
</dbReference>
<evidence type="ECO:0000313" key="2">
    <source>
        <dbReference type="EMBL" id="AKH98271.1"/>
    </source>
</evidence>
<name>A0A0F7PAR7_9EURY</name>
<organism evidence="2 5">
    <name type="scientific">Halanaeroarchaeum sulfurireducens</name>
    <dbReference type="NCBI Taxonomy" id="1604004"/>
    <lineage>
        <taxon>Archaea</taxon>
        <taxon>Methanobacteriati</taxon>
        <taxon>Methanobacteriota</taxon>
        <taxon>Stenosarchaea group</taxon>
        <taxon>Halobacteria</taxon>
        <taxon>Halobacteriales</taxon>
        <taxon>Halobacteriaceae</taxon>
        <taxon>Halanaeroarchaeum</taxon>
    </lineage>
</organism>
<feature type="compositionally biased region" description="Basic and acidic residues" evidence="1">
    <location>
        <begin position="76"/>
        <end position="93"/>
    </location>
</feature>
<accession>A0A0F7PAR7</accession>
<dbReference type="Proteomes" id="UP000069906">
    <property type="component" value="Chromosome"/>
</dbReference>
<reference evidence="4" key="2">
    <citation type="submission" date="2015-05" db="EMBL/GenBank/DDBJ databases">
        <title>Complete genome sequence of Halanaeroarchaeum sulfurireducens type strain M27-SA2, a sulfate-reducer haloarchaeon from marine anoxic lake Medee.</title>
        <authorList>
            <person name="Messina E."/>
            <person name="Kublanov I.V."/>
            <person name="Toshchakov S."/>
            <person name="Arcadi E."/>
            <person name="La Spada G."/>
            <person name="La Cono V."/>
            <person name="Yakimov M.M."/>
        </authorList>
    </citation>
    <scope>NUCLEOTIDE SEQUENCE [LARGE SCALE GENOMIC DNA]</scope>
    <source>
        <strain evidence="4">M27-SA2</strain>
    </source>
</reference>
<protein>
    <submittedName>
        <fullName evidence="2">Uncharacterized protein</fullName>
    </submittedName>
</protein>
<proteinExistence type="predicted"/>
<dbReference type="AlphaFoldDB" id="A0A0F7PAR7"/>
<dbReference type="InterPro" id="IPR045397">
    <property type="entry name" value="TumE-like"/>
</dbReference>
<keyword evidence="5" id="KW-1185">Reference proteome</keyword>
<dbReference type="Proteomes" id="UP000060390">
    <property type="component" value="Chromosome"/>
</dbReference>
<sequence length="130" mass="15455">MDFDRLDEIRERLGSDSRFSQITERPEFAPERLICVYDHRFYPKRVRDASLEVAWFENGDFSVHYHEDHVDGEFDHRWDRHPSAHNSRDHIHPGPDAPTPGDDTTHPVDWRDVLSMVISEIDGRQRGFWD</sequence>
<dbReference type="KEGG" id="hsu:HLASF_1800"/>
<dbReference type="Pfam" id="PF20126">
    <property type="entry name" value="TumE"/>
    <property type="match status" value="1"/>
</dbReference>
<evidence type="ECO:0000313" key="4">
    <source>
        <dbReference type="Proteomes" id="UP000060390"/>
    </source>
</evidence>
<reference evidence="2 5" key="1">
    <citation type="journal article" date="2015" name="ISME J.">
        <title>Elemental sulfur and acetate can support life of a novel strictly anaerobic haloarchaeon.</title>
        <authorList>
            <person name="Sorokin D.Y."/>
            <person name="Kublanov I.V."/>
            <person name="Gavrilov S.N."/>
            <person name="Rojo D."/>
            <person name="Roman P."/>
            <person name="Golyshin P.N."/>
            <person name="Slepak V.Z."/>
            <person name="Smedile F."/>
            <person name="Ferrer M."/>
            <person name="Messina E."/>
            <person name="La Cono V."/>
            <person name="Yakimov M.M."/>
        </authorList>
    </citation>
    <scope>NUCLEOTIDE SEQUENCE [LARGE SCALE GENOMIC DNA]</scope>
    <source>
        <strain evidence="2 5">HSR2</strain>
    </source>
</reference>